<dbReference type="KEGG" id="ccot:CCAX7_59750"/>
<dbReference type="SUPFAM" id="SSF53955">
    <property type="entry name" value="Lysozyme-like"/>
    <property type="match status" value="1"/>
</dbReference>
<dbReference type="Proteomes" id="UP000287394">
    <property type="component" value="Chromosome"/>
</dbReference>
<name>A0A402CZK2_9BACT</name>
<dbReference type="NCBIfam" id="TIGR02913">
    <property type="entry name" value="HAF_rpt"/>
    <property type="match status" value="4"/>
</dbReference>
<dbReference type="Pfam" id="PF00912">
    <property type="entry name" value="Transgly"/>
    <property type="match status" value="1"/>
</dbReference>
<keyword evidence="3" id="KW-1185">Reference proteome</keyword>
<dbReference type="InterPro" id="IPR023346">
    <property type="entry name" value="Lysozyme-like_dom_sf"/>
</dbReference>
<protein>
    <recommendedName>
        <fullName evidence="1">Glycosyl transferase family 51 domain-containing protein</fullName>
    </recommendedName>
</protein>
<reference evidence="2 3" key="1">
    <citation type="journal article" date="2019" name="Int. J. Syst. Evol. Microbiol.">
        <title>Capsulimonas corticalis gen. nov., sp. nov., an aerobic capsulated bacterium, of a novel bacterial order, Capsulimonadales ord. nov., of the class Armatimonadia of the phylum Armatimonadetes.</title>
        <authorList>
            <person name="Li J."/>
            <person name="Kudo C."/>
            <person name="Tonouchi A."/>
        </authorList>
    </citation>
    <scope>NUCLEOTIDE SEQUENCE [LARGE SCALE GENOMIC DNA]</scope>
    <source>
        <strain evidence="2 3">AX-7</strain>
    </source>
</reference>
<feature type="domain" description="Glycosyl transferase family 51" evidence="1">
    <location>
        <begin position="9"/>
        <end position="61"/>
    </location>
</feature>
<evidence type="ECO:0000313" key="3">
    <source>
        <dbReference type="Proteomes" id="UP000287394"/>
    </source>
</evidence>
<organism evidence="2 3">
    <name type="scientific">Capsulimonas corticalis</name>
    <dbReference type="NCBI Taxonomy" id="2219043"/>
    <lineage>
        <taxon>Bacteria</taxon>
        <taxon>Bacillati</taxon>
        <taxon>Armatimonadota</taxon>
        <taxon>Armatimonadia</taxon>
        <taxon>Capsulimonadales</taxon>
        <taxon>Capsulimonadaceae</taxon>
        <taxon>Capsulimonas</taxon>
    </lineage>
</organism>
<dbReference type="EMBL" id="AP025739">
    <property type="protein sequence ID" value="BDI33924.1"/>
    <property type="molecule type" value="Genomic_DNA"/>
</dbReference>
<proteinExistence type="predicted"/>
<dbReference type="Gene3D" id="1.10.3810.10">
    <property type="entry name" value="Biosynthetic peptidoglycan transglycosylase-like"/>
    <property type="match status" value="1"/>
</dbReference>
<evidence type="ECO:0000313" key="2">
    <source>
        <dbReference type="EMBL" id="BDI33924.1"/>
    </source>
</evidence>
<evidence type="ECO:0000259" key="1">
    <source>
        <dbReference type="Pfam" id="PF00912"/>
    </source>
</evidence>
<dbReference type="InterPro" id="IPR001264">
    <property type="entry name" value="Glyco_trans_51"/>
</dbReference>
<dbReference type="AlphaFoldDB" id="A0A402CZK2"/>
<accession>A0A402CZK2</accession>
<dbReference type="InterPro" id="IPR014262">
    <property type="entry name" value="HAF_rpt"/>
</dbReference>
<dbReference type="InterPro" id="IPR036950">
    <property type="entry name" value="PBP_transglycosylase"/>
</dbReference>
<sequence>MISTLIPEARIKELYLNDRDYGAPTGGLEQASQYYFHKRPEALSTSDALFLLGRQPLDTDSSPRFQRRWEASAYTSAEATQYQCQVFNPIPDMQFMIHDGGINQQGLVASYVVTHSNTRPYLWRNGRFEMLETLTREGNGAAVKVNDAGQAVGWSNPENGADHAALWDRNGAVRDLGTLPGFTNSRAEAINDKGQVVGYAFNSTAEADSPIENSSRAVLWEDGHMKDLGVLPNCVSSRAYAINDAGQIAGWVLTVDGRTHAMVWEDGVMNDIGVFGDGHVSVANAMNNAGQVVGSADHADGSVTAFLWENGVLHDLGALPGDVYSRALGVNDAGQVIGESRPDNQIAYPGGRPFLWDSAHGMRDLIPLLVVDPARQKKMAHSCLALSINNSGEVLGLNRESERGQCQFVLSPITAPASRSLSHPANPLKITPKSHSQKK</sequence>
<gene>
    <name evidence="2" type="ORF">CCAX7_59750</name>
</gene>